<reference evidence="2" key="1">
    <citation type="submission" date="2023-08" db="EMBL/GenBank/DDBJ databases">
        <title>Reference Genome Resource for the Citrus Pathogen Phytophthora citrophthora.</title>
        <authorList>
            <person name="Moller H."/>
            <person name="Coetzee B."/>
            <person name="Rose L.J."/>
            <person name="Van Niekerk J.M."/>
        </authorList>
    </citation>
    <scope>NUCLEOTIDE SEQUENCE</scope>
    <source>
        <strain evidence="2">STE-U-9442</strain>
    </source>
</reference>
<feature type="region of interest" description="Disordered" evidence="1">
    <location>
        <begin position="325"/>
        <end position="345"/>
    </location>
</feature>
<dbReference type="AlphaFoldDB" id="A0AAD9LLT4"/>
<sequence length="345" mass="38360">MQDLKRCPSGHQPVEDSVLSANAGPKVAKCDVHKKLPSDVVWKEVRPDLRQALLSGFEYDKAVEWLASGKEAHSLFSSPVLVQMLVSLIFWRHLDSTPWAKYVPEVYYKMTDEVVDRHITSGTEPAAWGDLNEHVNYLESDVESTVNNPKKDPDYKDSGDGKAKSKKSGTKKSDDHPRSGSKRSRESDDDSDSDDGPIVPTKMSKRSRTSVIAYTSPRPRPKSTSGSGSKSKSSSGKSHAKSLAFKPYQSLSVKELQLVETPDCDAFYWLYYGIRVQRVSSTKTTTGQTLGFPDYEVHKHSCATLVKRWALCMLLVQSNGFRPINARHGSKDSANHTLADPLEID</sequence>
<evidence type="ECO:0000313" key="3">
    <source>
        <dbReference type="Proteomes" id="UP001259832"/>
    </source>
</evidence>
<evidence type="ECO:0000313" key="2">
    <source>
        <dbReference type="EMBL" id="KAK1941450.1"/>
    </source>
</evidence>
<keyword evidence="3" id="KW-1185">Reference proteome</keyword>
<gene>
    <name evidence="2" type="ORF">P3T76_007316</name>
</gene>
<dbReference type="EMBL" id="JASMQC010000012">
    <property type="protein sequence ID" value="KAK1941450.1"/>
    <property type="molecule type" value="Genomic_DNA"/>
</dbReference>
<feature type="compositionally biased region" description="Basic and acidic residues" evidence="1">
    <location>
        <begin position="149"/>
        <end position="163"/>
    </location>
</feature>
<organism evidence="2 3">
    <name type="scientific">Phytophthora citrophthora</name>
    <dbReference type="NCBI Taxonomy" id="4793"/>
    <lineage>
        <taxon>Eukaryota</taxon>
        <taxon>Sar</taxon>
        <taxon>Stramenopiles</taxon>
        <taxon>Oomycota</taxon>
        <taxon>Peronosporomycetes</taxon>
        <taxon>Peronosporales</taxon>
        <taxon>Peronosporaceae</taxon>
        <taxon>Phytophthora</taxon>
    </lineage>
</organism>
<feature type="region of interest" description="Disordered" evidence="1">
    <location>
        <begin position="141"/>
        <end position="241"/>
    </location>
</feature>
<feature type="compositionally biased region" description="Basic and acidic residues" evidence="1">
    <location>
        <begin position="171"/>
        <end position="186"/>
    </location>
</feature>
<name>A0AAD9LLT4_9STRA</name>
<dbReference type="Proteomes" id="UP001259832">
    <property type="component" value="Unassembled WGS sequence"/>
</dbReference>
<comment type="caution">
    <text evidence="2">The sequence shown here is derived from an EMBL/GenBank/DDBJ whole genome shotgun (WGS) entry which is preliminary data.</text>
</comment>
<proteinExistence type="predicted"/>
<evidence type="ECO:0000256" key="1">
    <source>
        <dbReference type="SAM" id="MobiDB-lite"/>
    </source>
</evidence>
<feature type="compositionally biased region" description="Low complexity" evidence="1">
    <location>
        <begin position="222"/>
        <end position="237"/>
    </location>
</feature>
<accession>A0AAD9LLT4</accession>
<protein>
    <submittedName>
        <fullName evidence="2">Uncharacterized protein</fullName>
    </submittedName>
</protein>